<evidence type="ECO:0000256" key="3">
    <source>
        <dbReference type="ARBA" id="ARBA00023157"/>
    </source>
</evidence>
<dbReference type="GO" id="GO:0030313">
    <property type="term" value="C:cell envelope"/>
    <property type="evidence" value="ECO:0007669"/>
    <property type="project" value="UniProtKB-SubCell"/>
</dbReference>
<evidence type="ECO:0000256" key="1">
    <source>
        <dbReference type="ARBA" id="ARBA00004196"/>
    </source>
</evidence>
<feature type="signal peptide" evidence="5">
    <location>
        <begin position="1"/>
        <end position="18"/>
    </location>
</feature>
<dbReference type="PROSITE" id="PS00194">
    <property type="entry name" value="THIOREDOXIN_1"/>
    <property type="match status" value="1"/>
</dbReference>
<dbReference type="EMBL" id="SNZV01000011">
    <property type="protein sequence ID" value="TDS08922.1"/>
    <property type="molecule type" value="Genomic_DNA"/>
</dbReference>
<evidence type="ECO:0000313" key="8">
    <source>
        <dbReference type="Proteomes" id="UP000294752"/>
    </source>
</evidence>
<comment type="subcellular location">
    <subcellularLocation>
        <location evidence="1">Cell envelope</location>
    </subcellularLocation>
</comment>
<evidence type="ECO:0000256" key="5">
    <source>
        <dbReference type="SAM" id="SignalP"/>
    </source>
</evidence>
<keyword evidence="5" id="KW-0732">Signal</keyword>
<dbReference type="InterPro" id="IPR025380">
    <property type="entry name" value="DUF4369"/>
</dbReference>
<dbReference type="GO" id="GO:0016209">
    <property type="term" value="F:antioxidant activity"/>
    <property type="evidence" value="ECO:0007669"/>
    <property type="project" value="InterPro"/>
</dbReference>
<evidence type="ECO:0000256" key="4">
    <source>
        <dbReference type="ARBA" id="ARBA00023284"/>
    </source>
</evidence>
<dbReference type="Proteomes" id="UP000294752">
    <property type="component" value="Unassembled WGS sequence"/>
</dbReference>
<dbReference type="InterPro" id="IPR036249">
    <property type="entry name" value="Thioredoxin-like_sf"/>
</dbReference>
<dbReference type="InterPro" id="IPR017937">
    <property type="entry name" value="Thioredoxin_CS"/>
</dbReference>
<organism evidence="7 8">
    <name type="scientific">Sphingobacterium paludis</name>
    <dbReference type="NCBI Taxonomy" id="1476465"/>
    <lineage>
        <taxon>Bacteria</taxon>
        <taxon>Pseudomonadati</taxon>
        <taxon>Bacteroidota</taxon>
        <taxon>Sphingobacteriia</taxon>
        <taxon>Sphingobacteriales</taxon>
        <taxon>Sphingobacteriaceae</taxon>
        <taxon>Sphingobacterium</taxon>
    </lineage>
</organism>
<comment type="caution">
    <text evidence="7">The sequence shown here is derived from an EMBL/GenBank/DDBJ whole genome shotgun (WGS) entry which is preliminary data.</text>
</comment>
<keyword evidence="2" id="KW-0201">Cytochrome c-type biogenesis</keyword>
<evidence type="ECO:0000256" key="2">
    <source>
        <dbReference type="ARBA" id="ARBA00022748"/>
    </source>
</evidence>
<dbReference type="InterPro" id="IPR000866">
    <property type="entry name" value="AhpC/TSA"/>
</dbReference>
<dbReference type="PROSITE" id="PS51352">
    <property type="entry name" value="THIOREDOXIN_2"/>
    <property type="match status" value="1"/>
</dbReference>
<dbReference type="InterPro" id="IPR050553">
    <property type="entry name" value="Thioredoxin_ResA/DsbE_sf"/>
</dbReference>
<dbReference type="Pfam" id="PF00578">
    <property type="entry name" value="AhpC-TSA"/>
    <property type="match status" value="1"/>
</dbReference>
<dbReference type="AlphaFoldDB" id="A0A4R7CSU0"/>
<dbReference type="GO" id="GO:0016491">
    <property type="term" value="F:oxidoreductase activity"/>
    <property type="evidence" value="ECO:0007669"/>
    <property type="project" value="InterPro"/>
</dbReference>
<dbReference type="Gene3D" id="3.40.30.10">
    <property type="entry name" value="Glutaredoxin"/>
    <property type="match status" value="1"/>
</dbReference>
<dbReference type="OrthoDB" id="750178at2"/>
<keyword evidence="4" id="KW-0676">Redox-active center</keyword>
<dbReference type="PANTHER" id="PTHR42852:SF6">
    <property type="entry name" value="THIOL:DISULFIDE INTERCHANGE PROTEIN DSBE"/>
    <property type="match status" value="1"/>
</dbReference>
<protein>
    <submittedName>
        <fullName evidence="7">Peroxiredoxin</fullName>
    </submittedName>
</protein>
<name>A0A4R7CSU0_9SPHI</name>
<gene>
    <name evidence="7" type="ORF">B0I21_11151</name>
</gene>
<keyword evidence="8" id="KW-1185">Reference proteome</keyword>
<reference evidence="7 8" key="1">
    <citation type="submission" date="2019-03" db="EMBL/GenBank/DDBJ databases">
        <title>Genomic Encyclopedia of Type Strains, Phase III (KMG-III): the genomes of soil and plant-associated and newly described type strains.</title>
        <authorList>
            <person name="Whitman W."/>
        </authorList>
    </citation>
    <scope>NUCLEOTIDE SEQUENCE [LARGE SCALE GENOMIC DNA]</scope>
    <source>
        <strain evidence="7 8">CGMCC 1.12801</strain>
    </source>
</reference>
<dbReference type="InterPro" id="IPR013766">
    <property type="entry name" value="Thioredoxin_domain"/>
</dbReference>
<dbReference type="CDD" id="cd02966">
    <property type="entry name" value="TlpA_like_family"/>
    <property type="match status" value="1"/>
</dbReference>
<evidence type="ECO:0000313" key="7">
    <source>
        <dbReference type="EMBL" id="TDS08922.1"/>
    </source>
</evidence>
<dbReference type="GO" id="GO:0017004">
    <property type="term" value="P:cytochrome complex assembly"/>
    <property type="evidence" value="ECO:0007669"/>
    <property type="project" value="UniProtKB-KW"/>
</dbReference>
<feature type="chain" id="PRO_5020571508" evidence="5">
    <location>
        <begin position="19"/>
        <end position="368"/>
    </location>
</feature>
<evidence type="ECO:0000259" key="6">
    <source>
        <dbReference type="PROSITE" id="PS51352"/>
    </source>
</evidence>
<sequence>MKKLIAGLSAILPLALYAQESVKISGTIAGTSGNEKVFLHYGEKSDSLRLENGNFIFSFDLYEPTPAVLLVGESLGQSRSNPRLSFYVEPGNITIAGKQTELSKANVLAGKVNEDYLEFLKVAQEVQNLTNDMWEWYGQAGEEERNTEAFKAQVKVRTENVATVGKNIFSAFAKSHPNSIISIRAIESIVDESDVEFLESLFQGLDDKVKISDAGKKYAMALETIRKTRIGAMAPVFVQPDTTGQDISLAKFRGKYVLLDFWASWCPPCRAENPNVVKAFQAFRDKDFTVLGVSLDNEKGHDKWLNAIHDDGLGDWTQLSDLKGWENAAGRMYGLKGIPTNYLIDPSGKIIAKDLFGDDLIKKLEEIF</sequence>
<keyword evidence="3" id="KW-1015">Disulfide bond</keyword>
<dbReference type="SUPFAM" id="SSF52833">
    <property type="entry name" value="Thioredoxin-like"/>
    <property type="match status" value="1"/>
</dbReference>
<feature type="domain" description="Thioredoxin" evidence="6">
    <location>
        <begin position="228"/>
        <end position="368"/>
    </location>
</feature>
<dbReference type="RefSeq" id="WP_133641881.1">
    <property type="nucleotide sequence ID" value="NZ_SNZV01000011.1"/>
</dbReference>
<accession>A0A4R7CSU0</accession>
<dbReference type="PANTHER" id="PTHR42852">
    <property type="entry name" value="THIOL:DISULFIDE INTERCHANGE PROTEIN DSBE"/>
    <property type="match status" value="1"/>
</dbReference>
<dbReference type="Pfam" id="PF14289">
    <property type="entry name" value="DUF4369"/>
    <property type="match status" value="1"/>
</dbReference>
<proteinExistence type="predicted"/>